<reference evidence="3" key="1">
    <citation type="journal article" date="2019" name="Int. J. Syst. Evol. Microbiol.">
        <title>The Global Catalogue of Microorganisms (GCM) 10K type strain sequencing project: providing services to taxonomists for standard genome sequencing and annotation.</title>
        <authorList>
            <consortium name="The Broad Institute Genomics Platform"/>
            <consortium name="The Broad Institute Genome Sequencing Center for Infectious Disease"/>
            <person name="Wu L."/>
            <person name="Ma J."/>
        </authorList>
    </citation>
    <scope>NUCLEOTIDE SEQUENCE [LARGE SCALE GENOMIC DNA]</scope>
    <source>
        <strain evidence="3">JCM 17986</strain>
    </source>
</reference>
<dbReference type="InterPro" id="IPR011335">
    <property type="entry name" value="Restrct_endonuc-II-like"/>
</dbReference>
<dbReference type="PANTHER" id="PTHR35400:SF3">
    <property type="entry name" value="SLL1072 PROTEIN"/>
    <property type="match status" value="1"/>
</dbReference>
<keyword evidence="3" id="KW-1185">Reference proteome</keyword>
<proteinExistence type="predicted"/>
<sequence>MTVMVEAKPDNYIPHLLDGINAENFRVEYVEGGIVVTPAPAHYHDEAADNVFEQLRQAGLSHARLGSKGFCKAANCSDLTKGNHLVPDFWVAFRAFTDQEIAASELHSNWMTTEALDLVGEVTSTNRRADTRDKLTAYARMSIPHYLLIDRTEHTVTLYSDPTGDVDVPAYDTKHTVKFGEPVPMPDGYPTLDSTTWQ</sequence>
<protein>
    <recommendedName>
        <fullName evidence="1">Putative restriction endonuclease domain-containing protein</fullName>
    </recommendedName>
</protein>
<evidence type="ECO:0000259" key="1">
    <source>
        <dbReference type="Pfam" id="PF05685"/>
    </source>
</evidence>
<dbReference type="CDD" id="cd06260">
    <property type="entry name" value="DUF820-like"/>
    <property type="match status" value="1"/>
</dbReference>
<dbReference type="SUPFAM" id="SSF52980">
    <property type="entry name" value="Restriction endonuclease-like"/>
    <property type="match status" value="1"/>
</dbReference>
<dbReference type="Gene3D" id="3.90.1570.10">
    <property type="entry name" value="tt1808, chain A"/>
    <property type="match status" value="1"/>
</dbReference>
<gene>
    <name evidence="2" type="ORF">GCM10023205_06270</name>
</gene>
<accession>A0ABP9GP93</accession>
<dbReference type="EMBL" id="BAABHS010000002">
    <property type="protein sequence ID" value="GAA4948819.1"/>
    <property type="molecule type" value="Genomic_DNA"/>
</dbReference>
<dbReference type="InterPro" id="IPR012296">
    <property type="entry name" value="Nuclease_put_TT1808"/>
</dbReference>
<dbReference type="Proteomes" id="UP001500466">
    <property type="component" value="Unassembled WGS sequence"/>
</dbReference>
<dbReference type="RefSeq" id="WP_345673665.1">
    <property type="nucleotide sequence ID" value="NZ_BAABHS010000002.1"/>
</dbReference>
<dbReference type="PANTHER" id="PTHR35400">
    <property type="entry name" value="SLR1083 PROTEIN"/>
    <property type="match status" value="1"/>
</dbReference>
<dbReference type="Pfam" id="PF05685">
    <property type="entry name" value="Uma2"/>
    <property type="match status" value="1"/>
</dbReference>
<name>A0ABP9GP93_9ACTN</name>
<dbReference type="InterPro" id="IPR008538">
    <property type="entry name" value="Uma2"/>
</dbReference>
<evidence type="ECO:0000313" key="2">
    <source>
        <dbReference type="EMBL" id="GAA4948819.1"/>
    </source>
</evidence>
<feature type="domain" description="Putative restriction endonuclease" evidence="1">
    <location>
        <begin position="22"/>
        <end position="190"/>
    </location>
</feature>
<evidence type="ECO:0000313" key="3">
    <source>
        <dbReference type="Proteomes" id="UP001500466"/>
    </source>
</evidence>
<organism evidence="2 3">
    <name type="scientific">Yinghuangia aomiensis</name>
    <dbReference type="NCBI Taxonomy" id="676205"/>
    <lineage>
        <taxon>Bacteria</taxon>
        <taxon>Bacillati</taxon>
        <taxon>Actinomycetota</taxon>
        <taxon>Actinomycetes</taxon>
        <taxon>Kitasatosporales</taxon>
        <taxon>Streptomycetaceae</taxon>
        <taxon>Yinghuangia</taxon>
    </lineage>
</organism>
<comment type="caution">
    <text evidence="2">The sequence shown here is derived from an EMBL/GenBank/DDBJ whole genome shotgun (WGS) entry which is preliminary data.</text>
</comment>